<dbReference type="GO" id="GO:0005743">
    <property type="term" value="C:mitochondrial inner membrane"/>
    <property type="evidence" value="ECO:0007669"/>
    <property type="project" value="UniProtKB-SubCell"/>
</dbReference>
<comment type="similarity">
    <text evidence="2">Belongs to the AAA ATPase family. BCS1 subfamily.</text>
</comment>
<dbReference type="InterPro" id="IPR050747">
    <property type="entry name" value="Mitochondrial_chaperone_BCS1"/>
</dbReference>
<proteinExistence type="inferred from homology"/>
<evidence type="ECO:0000256" key="1">
    <source>
        <dbReference type="ARBA" id="ARBA00004434"/>
    </source>
</evidence>
<dbReference type="InterPro" id="IPR027417">
    <property type="entry name" value="P-loop_NTPase"/>
</dbReference>
<gene>
    <name evidence="6" type="ORF">NP233_g9229</name>
</gene>
<protein>
    <recommendedName>
        <fullName evidence="5">AAA+ ATPase domain-containing protein</fullName>
    </recommendedName>
</protein>
<accession>A0AAD5YT14</accession>
<dbReference type="PANTHER" id="PTHR23070">
    <property type="entry name" value="BCS1 AAA-TYPE ATPASE"/>
    <property type="match status" value="1"/>
</dbReference>
<keyword evidence="7" id="KW-1185">Reference proteome</keyword>
<name>A0AAD5YT14_9AGAR</name>
<evidence type="ECO:0000313" key="6">
    <source>
        <dbReference type="EMBL" id="KAJ3562985.1"/>
    </source>
</evidence>
<dbReference type="Gene3D" id="3.40.50.300">
    <property type="entry name" value="P-loop containing nucleotide triphosphate hydrolases"/>
    <property type="match status" value="1"/>
</dbReference>
<reference evidence="6" key="1">
    <citation type="submission" date="2022-07" db="EMBL/GenBank/DDBJ databases">
        <title>Genome Sequence of Leucocoprinus birnbaumii.</title>
        <authorList>
            <person name="Buettner E."/>
        </authorList>
    </citation>
    <scope>NUCLEOTIDE SEQUENCE</scope>
    <source>
        <strain evidence="6">VT141</strain>
    </source>
</reference>
<dbReference type="PROSITE" id="PS00674">
    <property type="entry name" value="AAA"/>
    <property type="match status" value="1"/>
</dbReference>
<dbReference type="EMBL" id="JANIEX010000808">
    <property type="protein sequence ID" value="KAJ3562985.1"/>
    <property type="molecule type" value="Genomic_DNA"/>
</dbReference>
<dbReference type="SMART" id="SM00382">
    <property type="entry name" value="AAA"/>
    <property type="match status" value="1"/>
</dbReference>
<evidence type="ECO:0000256" key="4">
    <source>
        <dbReference type="RuleBase" id="RU003651"/>
    </source>
</evidence>
<comment type="subcellular location">
    <subcellularLocation>
        <location evidence="1">Mitochondrion inner membrane</location>
        <topology evidence="1">Single-pass membrane protein</topology>
    </subcellularLocation>
</comment>
<sequence>MATCSISTLSSIIPVPIMSSTPPSALLTSSSLIHGVVSSNMPISAAPVKSDYKTWTVDDTDTLIGARVARETVISRQSLGVVGAIDKLTTEDAVAFRSTTAKKSAFSSTLEDAIILITPDTSTQSCIDVAPRVGEDSGDTTIKIRLAATLEPEPNDNGKTLVTPIAGSARTSVEDIVVPAKMQSTGFPSAKATQRQSESKGRLLFSTKHLLRLLEAVRATEIYKTVLNVFDFWLKAQVVQLLTGGLGNLPRSFSETVKYLLNRKVIHITYNNTDQLFNQITAWMIDQPQWKEQTEFHASSDELGRQSSGPILSQIIRPAHGKEDDKASSANLSPVPNVDYRLPFGDHHLIIRKTILKWSDSLSTVEEYKVTFPLNRQVVDEFHGTIRKAYSRRTKNRLLICDSQFEFGSRWNDRPAERKRSTESVHLEENVLEGLMEDMAQFLGAQELYALRSVPWRRCYLLHGPPGTGKTSVVQAMASHFDMKIHFLQPSSMMSDSNLRTLFQITPSRSIILIDDIDRAFPYVVEGFKGDPSSRTLKGLLDALDGLGSGNPGVITFITTNNKQVIDEAVLRPGRVDVQIELGYATADAAKRFFEHYYSEGTTKRKEEVTTLAIEFSSQLPENSTIAELVNYLGFGKNLGNPELAVKDFAQRLLAQRAKSGA</sequence>
<feature type="domain" description="AAA+ ATPase" evidence="5">
    <location>
        <begin position="456"/>
        <end position="586"/>
    </location>
</feature>
<dbReference type="GO" id="GO:0005524">
    <property type="term" value="F:ATP binding"/>
    <property type="evidence" value="ECO:0007669"/>
    <property type="project" value="UniProtKB-KW"/>
</dbReference>
<dbReference type="Proteomes" id="UP001213000">
    <property type="component" value="Unassembled WGS sequence"/>
</dbReference>
<dbReference type="InterPro" id="IPR003959">
    <property type="entry name" value="ATPase_AAA_core"/>
</dbReference>
<dbReference type="Pfam" id="PF08740">
    <property type="entry name" value="BCS1_N"/>
    <property type="match status" value="1"/>
</dbReference>
<dbReference type="SUPFAM" id="SSF52540">
    <property type="entry name" value="P-loop containing nucleoside triphosphate hydrolases"/>
    <property type="match status" value="1"/>
</dbReference>
<keyword evidence="3" id="KW-0999">Mitochondrion inner membrane</keyword>
<dbReference type="InterPro" id="IPR003960">
    <property type="entry name" value="ATPase_AAA_CS"/>
</dbReference>
<comment type="caution">
    <text evidence="6">The sequence shown here is derived from an EMBL/GenBank/DDBJ whole genome shotgun (WGS) entry which is preliminary data.</text>
</comment>
<dbReference type="InterPro" id="IPR003593">
    <property type="entry name" value="AAA+_ATPase"/>
</dbReference>
<keyword evidence="3" id="KW-0472">Membrane</keyword>
<keyword evidence="4" id="KW-0547">Nucleotide-binding</keyword>
<dbReference type="InterPro" id="IPR014851">
    <property type="entry name" value="BCS1_N"/>
</dbReference>
<dbReference type="GO" id="GO:0016887">
    <property type="term" value="F:ATP hydrolysis activity"/>
    <property type="evidence" value="ECO:0007669"/>
    <property type="project" value="InterPro"/>
</dbReference>
<keyword evidence="4" id="KW-0067">ATP-binding</keyword>
<dbReference type="Pfam" id="PF00004">
    <property type="entry name" value="AAA"/>
    <property type="match status" value="1"/>
</dbReference>
<evidence type="ECO:0000256" key="3">
    <source>
        <dbReference type="ARBA" id="ARBA00022792"/>
    </source>
</evidence>
<evidence type="ECO:0000313" key="7">
    <source>
        <dbReference type="Proteomes" id="UP001213000"/>
    </source>
</evidence>
<organism evidence="6 7">
    <name type="scientific">Leucocoprinus birnbaumii</name>
    <dbReference type="NCBI Taxonomy" id="56174"/>
    <lineage>
        <taxon>Eukaryota</taxon>
        <taxon>Fungi</taxon>
        <taxon>Dikarya</taxon>
        <taxon>Basidiomycota</taxon>
        <taxon>Agaricomycotina</taxon>
        <taxon>Agaricomycetes</taxon>
        <taxon>Agaricomycetidae</taxon>
        <taxon>Agaricales</taxon>
        <taxon>Agaricineae</taxon>
        <taxon>Agaricaceae</taxon>
        <taxon>Leucocoprinus</taxon>
    </lineage>
</organism>
<evidence type="ECO:0000256" key="2">
    <source>
        <dbReference type="ARBA" id="ARBA00007448"/>
    </source>
</evidence>
<dbReference type="AlphaFoldDB" id="A0AAD5YT14"/>
<evidence type="ECO:0000259" key="5">
    <source>
        <dbReference type="SMART" id="SM00382"/>
    </source>
</evidence>
<keyword evidence="3" id="KW-0496">Mitochondrion</keyword>